<dbReference type="InterPro" id="IPR006108">
    <property type="entry name" value="3HC_DH_C"/>
</dbReference>
<protein>
    <recommendedName>
        <fullName evidence="4">enoyl-CoA hydratase</fullName>
        <ecNumber evidence="4">4.2.1.17</ecNumber>
    </recommendedName>
</protein>
<comment type="similarity">
    <text evidence="2">In the central section; belongs to the 3-hydroxyacyl-CoA dehydrogenase family.</text>
</comment>
<keyword evidence="7" id="KW-0560">Oxidoreductase</keyword>
<evidence type="ECO:0000256" key="11">
    <source>
        <dbReference type="ARBA" id="ARBA00023268"/>
    </source>
</evidence>
<dbReference type="RefSeq" id="WP_125230498.1">
    <property type="nucleotide sequence ID" value="NZ_RWJI01000001.1"/>
</dbReference>
<evidence type="ECO:0000256" key="2">
    <source>
        <dbReference type="ARBA" id="ARBA00007005"/>
    </source>
</evidence>
<dbReference type="Pfam" id="PF00725">
    <property type="entry name" value="3HCDH"/>
    <property type="match status" value="1"/>
</dbReference>
<dbReference type="Proteomes" id="UP000268553">
    <property type="component" value="Unassembled WGS sequence"/>
</dbReference>
<dbReference type="UniPathway" id="UPA00659"/>
<dbReference type="SUPFAM" id="SSF48179">
    <property type="entry name" value="6-phosphogluconate dehydrogenase C-terminal domain-like"/>
    <property type="match status" value="2"/>
</dbReference>
<evidence type="ECO:0000256" key="10">
    <source>
        <dbReference type="ARBA" id="ARBA00023239"/>
    </source>
</evidence>
<evidence type="ECO:0000256" key="1">
    <source>
        <dbReference type="ARBA" id="ARBA00005005"/>
    </source>
</evidence>
<dbReference type="SUPFAM" id="SSF52096">
    <property type="entry name" value="ClpP/crotonase"/>
    <property type="match status" value="1"/>
</dbReference>
<feature type="domain" description="3-hydroxyacyl-CoA dehydrogenase NAD binding" evidence="14">
    <location>
        <begin position="332"/>
        <end position="511"/>
    </location>
</feature>
<keyword evidence="16" id="KW-1185">Reference proteome</keyword>
<evidence type="ECO:0000313" key="16">
    <source>
        <dbReference type="Proteomes" id="UP000268553"/>
    </source>
</evidence>
<sequence>MTYKTFSVDIDADGIALLTIDLPDASMNVWNGALIEEFTKWVDDFTTNDAVKGAVITSGKKSGFLAGADLTMLGGAKANSTKEAFDQAFALNALLRKMETGGQSAKDLSSGKASAKPVACALNGLALGGGLELALACHYRVVIDHPKIQLGMPEVMVGLLPGGGGTQRTPRLIGLQNAAMMIIQGKALDPATAKAQGLVHEVAPAAELIAHAKAWVKANPKVTAPWDRKDFKFPGGAGAMDPRAVQLFVGLNAMAHKESKGNFDAIKAILSCLYEGSILPFDTALRVESKYFTKLLSGSQAKNMIRTLFINKQAAEKGAGRPAGVPPVEIKKVGVLGGGLMGSGITHVTVKGGMDVVVLDRSLEDANKAVDYSRKIIDKAVSRGKMTKEAGDAFMARITPTDNYDDLKDVDLIIEAVFERPDVKADVIKKAEAVIGPDVVFASNTSTLPITGLAKNSSRPELFVGLHFFSPVEKMPLLEIIPGALTGDRALAAAFDYNAKIKKTPIVVKDVRGFFTNRVFPPYMGEAMKLVTEGVKPALIENASKALGMPIGPLALLDETTLQLGYDVMQSTKKELGDAYQPSGTEDFMELMVVKLGRKGRRFGSGFYDYDAKGERLSLWQGMAEHYPLAAEQPSVDEVKQRLLYIQLIATAQCFEEEVVKDPQSADLGAIFGWGFAPYTGGPMSYIDTVGLENFVRTADNLAQRFGHRFAPPKNFREMADKGETLYKTAP</sequence>
<dbReference type="FunFam" id="3.40.50.720:FF:000009">
    <property type="entry name" value="Fatty oxidation complex, alpha subunit"/>
    <property type="match status" value="1"/>
</dbReference>
<comment type="pathway">
    <text evidence="1">Lipid metabolism; fatty acid beta-oxidation.</text>
</comment>
<dbReference type="EC" id="4.2.1.17" evidence="4"/>
<dbReference type="GO" id="GO:0070403">
    <property type="term" value="F:NAD+ binding"/>
    <property type="evidence" value="ECO:0007669"/>
    <property type="project" value="InterPro"/>
</dbReference>
<evidence type="ECO:0000259" key="14">
    <source>
        <dbReference type="Pfam" id="PF02737"/>
    </source>
</evidence>
<keyword evidence="5" id="KW-0276">Fatty acid metabolism</keyword>
<evidence type="ECO:0000256" key="4">
    <source>
        <dbReference type="ARBA" id="ARBA00012076"/>
    </source>
</evidence>
<dbReference type="Gene3D" id="3.40.50.720">
    <property type="entry name" value="NAD(P)-binding Rossmann-like Domain"/>
    <property type="match status" value="1"/>
</dbReference>
<dbReference type="CDD" id="cd06558">
    <property type="entry name" value="crotonase-like"/>
    <property type="match status" value="1"/>
</dbReference>
<dbReference type="GO" id="GO:0006635">
    <property type="term" value="P:fatty acid beta-oxidation"/>
    <property type="evidence" value="ECO:0007669"/>
    <property type="project" value="UniProtKB-UniPathway"/>
</dbReference>
<evidence type="ECO:0000313" key="15">
    <source>
        <dbReference type="EMBL" id="RRQ52481.1"/>
    </source>
</evidence>
<feature type="domain" description="3-hydroxyacyl-CoA dehydrogenase C-terminal" evidence="13">
    <location>
        <begin position="513"/>
        <end position="610"/>
    </location>
</feature>
<dbReference type="GO" id="GO:0016509">
    <property type="term" value="F:long-chain (3S)-3-hydroxyacyl-CoA dehydrogenase (NAD+) activity"/>
    <property type="evidence" value="ECO:0007669"/>
    <property type="project" value="TreeGrafter"/>
</dbReference>
<evidence type="ECO:0000256" key="3">
    <source>
        <dbReference type="ARBA" id="ARBA00008750"/>
    </source>
</evidence>
<dbReference type="InterPro" id="IPR036291">
    <property type="entry name" value="NAD(P)-bd_dom_sf"/>
</dbReference>
<evidence type="ECO:0000256" key="12">
    <source>
        <dbReference type="ARBA" id="ARBA00049556"/>
    </source>
</evidence>
<keyword evidence="6" id="KW-0442">Lipid degradation</keyword>
<dbReference type="PROSITE" id="PS00067">
    <property type="entry name" value="3HCDH"/>
    <property type="match status" value="1"/>
</dbReference>
<keyword evidence="10" id="KW-0456">Lyase</keyword>
<comment type="caution">
    <text evidence="15">The sequence shown here is derived from an EMBL/GenBank/DDBJ whole genome shotgun (WGS) entry which is preliminary data.</text>
</comment>
<comment type="catalytic activity">
    <reaction evidence="12">
        <text>a (3S)-3-hydroxyacyl-CoA + NAD(+) = a 3-oxoacyl-CoA + NADH + H(+)</text>
        <dbReference type="Rhea" id="RHEA:22432"/>
        <dbReference type="ChEBI" id="CHEBI:15378"/>
        <dbReference type="ChEBI" id="CHEBI:57318"/>
        <dbReference type="ChEBI" id="CHEBI:57540"/>
        <dbReference type="ChEBI" id="CHEBI:57945"/>
        <dbReference type="ChEBI" id="CHEBI:90726"/>
        <dbReference type="EC" id="1.1.1.35"/>
    </reaction>
</comment>
<organism evidence="15 16">
    <name type="scientific">Sphingorhabdus wooponensis</name>
    <dbReference type="NCBI Taxonomy" id="940136"/>
    <lineage>
        <taxon>Bacteria</taxon>
        <taxon>Pseudomonadati</taxon>
        <taxon>Pseudomonadota</taxon>
        <taxon>Alphaproteobacteria</taxon>
        <taxon>Sphingomonadales</taxon>
        <taxon>Sphingomonadaceae</taxon>
        <taxon>Sphingorhabdus</taxon>
    </lineage>
</organism>
<accession>A0A3R8Q9C0</accession>
<evidence type="ECO:0000259" key="13">
    <source>
        <dbReference type="Pfam" id="PF00725"/>
    </source>
</evidence>
<dbReference type="InterPro" id="IPR006180">
    <property type="entry name" value="3-OHacyl-CoA_DH_CS"/>
</dbReference>
<keyword evidence="9" id="KW-0443">Lipid metabolism</keyword>
<keyword evidence="8" id="KW-0520">NAD</keyword>
<dbReference type="OrthoDB" id="9771883at2"/>
<dbReference type="InterPro" id="IPR001753">
    <property type="entry name" value="Enoyl-CoA_hydra/iso"/>
</dbReference>
<evidence type="ECO:0000256" key="5">
    <source>
        <dbReference type="ARBA" id="ARBA00022832"/>
    </source>
</evidence>
<gene>
    <name evidence="15" type="ORF">D7D48_06465</name>
</gene>
<dbReference type="PANTHER" id="PTHR43612">
    <property type="entry name" value="TRIFUNCTIONAL ENZYME SUBUNIT ALPHA"/>
    <property type="match status" value="1"/>
</dbReference>
<evidence type="ECO:0000256" key="6">
    <source>
        <dbReference type="ARBA" id="ARBA00022963"/>
    </source>
</evidence>
<evidence type="ECO:0000256" key="8">
    <source>
        <dbReference type="ARBA" id="ARBA00023027"/>
    </source>
</evidence>
<evidence type="ECO:0000256" key="7">
    <source>
        <dbReference type="ARBA" id="ARBA00023002"/>
    </source>
</evidence>
<name>A0A3R8Q9C0_9SPHN</name>
<dbReference type="InterPro" id="IPR008927">
    <property type="entry name" value="6-PGluconate_DH-like_C_sf"/>
</dbReference>
<reference evidence="15 16" key="1">
    <citation type="submission" date="2018-12" db="EMBL/GenBank/DDBJ databases">
        <authorList>
            <person name="Kim S.-J."/>
            <person name="Jung G.-Y."/>
        </authorList>
    </citation>
    <scope>NUCLEOTIDE SEQUENCE [LARGE SCALE GENOMIC DNA]</scope>
    <source>
        <strain evidence="15 16">03SU3-P</strain>
    </source>
</reference>
<dbReference type="GO" id="GO:0004300">
    <property type="term" value="F:enoyl-CoA hydratase activity"/>
    <property type="evidence" value="ECO:0007669"/>
    <property type="project" value="UniProtKB-EC"/>
</dbReference>
<proteinExistence type="inferred from homology"/>
<dbReference type="AlphaFoldDB" id="A0A3R8Q9C0"/>
<keyword evidence="11" id="KW-0511">Multifunctional enzyme</keyword>
<dbReference type="InterPro" id="IPR006176">
    <property type="entry name" value="3-OHacyl-CoA_DH_NAD-bd"/>
</dbReference>
<dbReference type="PANTHER" id="PTHR43612:SF3">
    <property type="entry name" value="TRIFUNCTIONAL ENZYME SUBUNIT ALPHA, MITOCHONDRIAL"/>
    <property type="match status" value="1"/>
</dbReference>
<dbReference type="InterPro" id="IPR050136">
    <property type="entry name" value="FA_oxidation_alpha_subunit"/>
</dbReference>
<dbReference type="Pfam" id="PF00378">
    <property type="entry name" value="ECH_1"/>
    <property type="match status" value="1"/>
</dbReference>
<dbReference type="EMBL" id="RWJI01000001">
    <property type="protein sequence ID" value="RRQ52481.1"/>
    <property type="molecule type" value="Genomic_DNA"/>
</dbReference>
<dbReference type="Gene3D" id="3.90.226.10">
    <property type="entry name" value="2-enoyl-CoA Hydratase, Chain A, domain 1"/>
    <property type="match status" value="1"/>
</dbReference>
<dbReference type="SUPFAM" id="SSF51735">
    <property type="entry name" value="NAD(P)-binding Rossmann-fold domains"/>
    <property type="match status" value="1"/>
</dbReference>
<dbReference type="InterPro" id="IPR029045">
    <property type="entry name" value="ClpP/crotonase-like_dom_sf"/>
</dbReference>
<dbReference type="Gene3D" id="1.10.1040.50">
    <property type="match status" value="1"/>
</dbReference>
<dbReference type="Pfam" id="PF02737">
    <property type="entry name" value="3HCDH_N"/>
    <property type="match status" value="1"/>
</dbReference>
<comment type="similarity">
    <text evidence="3">In the N-terminal section; belongs to the enoyl-CoA hydratase/isomerase family.</text>
</comment>
<evidence type="ECO:0000256" key="9">
    <source>
        <dbReference type="ARBA" id="ARBA00023098"/>
    </source>
</evidence>